<proteinExistence type="predicted"/>
<dbReference type="Proteomes" id="UP000828251">
    <property type="component" value="Unassembled WGS sequence"/>
</dbReference>
<protein>
    <submittedName>
        <fullName evidence="1">Uncharacterized protein</fullName>
    </submittedName>
</protein>
<evidence type="ECO:0000313" key="1">
    <source>
        <dbReference type="EMBL" id="KAH1107614.1"/>
    </source>
</evidence>
<sequence>MLGKVSNRFEGDQILINWLEKNFYKLPDDAMEESWAWWRIPFLRPRVADPYTFLLLKRWNHESSYMGLPNELEDVRLF</sequence>
<comment type="caution">
    <text evidence="1">The sequence shown here is derived from an EMBL/GenBank/DDBJ whole genome shotgun (WGS) entry which is preliminary data.</text>
</comment>
<dbReference type="AlphaFoldDB" id="A0A9D3W2B4"/>
<gene>
    <name evidence="1" type="ORF">J1N35_011382</name>
</gene>
<dbReference type="EMBL" id="JAIQCV010000004">
    <property type="protein sequence ID" value="KAH1107614.1"/>
    <property type="molecule type" value="Genomic_DNA"/>
</dbReference>
<evidence type="ECO:0000313" key="2">
    <source>
        <dbReference type="Proteomes" id="UP000828251"/>
    </source>
</evidence>
<keyword evidence="2" id="KW-1185">Reference proteome</keyword>
<organism evidence="1 2">
    <name type="scientific">Gossypium stocksii</name>
    <dbReference type="NCBI Taxonomy" id="47602"/>
    <lineage>
        <taxon>Eukaryota</taxon>
        <taxon>Viridiplantae</taxon>
        <taxon>Streptophyta</taxon>
        <taxon>Embryophyta</taxon>
        <taxon>Tracheophyta</taxon>
        <taxon>Spermatophyta</taxon>
        <taxon>Magnoliopsida</taxon>
        <taxon>eudicotyledons</taxon>
        <taxon>Gunneridae</taxon>
        <taxon>Pentapetalae</taxon>
        <taxon>rosids</taxon>
        <taxon>malvids</taxon>
        <taxon>Malvales</taxon>
        <taxon>Malvaceae</taxon>
        <taxon>Malvoideae</taxon>
        <taxon>Gossypium</taxon>
    </lineage>
</organism>
<reference evidence="1 2" key="1">
    <citation type="journal article" date="2021" name="Plant Biotechnol. J.">
        <title>Multi-omics assisted identification of the key and species-specific regulatory components of drought-tolerant mechanisms in Gossypium stocksii.</title>
        <authorList>
            <person name="Yu D."/>
            <person name="Ke L."/>
            <person name="Zhang D."/>
            <person name="Wu Y."/>
            <person name="Sun Y."/>
            <person name="Mei J."/>
            <person name="Sun J."/>
            <person name="Sun Y."/>
        </authorList>
    </citation>
    <scope>NUCLEOTIDE SEQUENCE [LARGE SCALE GENOMIC DNA]</scope>
    <source>
        <strain evidence="2">cv. E1</strain>
        <tissue evidence="1">Leaf</tissue>
    </source>
</reference>
<name>A0A9D3W2B4_9ROSI</name>
<dbReference type="OrthoDB" id="972797at2759"/>
<accession>A0A9D3W2B4</accession>